<evidence type="ECO:0000313" key="2">
    <source>
        <dbReference type="EMBL" id="MBP2702785.1"/>
    </source>
</evidence>
<evidence type="ECO:0000313" key="3">
    <source>
        <dbReference type="Proteomes" id="UP000674234"/>
    </source>
</evidence>
<reference evidence="2" key="1">
    <citation type="submission" date="2021-02" db="EMBL/GenBank/DDBJ databases">
        <title>Draft genome sequence of Microbispora sp. RL4-1S isolated from rice leaves in Thailand.</title>
        <authorList>
            <person name="Muangham S."/>
            <person name="Duangmal K."/>
        </authorList>
    </citation>
    <scope>NUCLEOTIDE SEQUENCE</scope>
    <source>
        <strain evidence="2">RL4-1S</strain>
    </source>
</reference>
<dbReference type="EMBL" id="JAFCNB010000001">
    <property type="protein sequence ID" value="MBP2702785.1"/>
    <property type="molecule type" value="Genomic_DNA"/>
</dbReference>
<dbReference type="Proteomes" id="UP000674234">
    <property type="component" value="Unassembled WGS sequence"/>
</dbReference>
<organism evidence="2 3">
    <name type="scientific">Microbispora oryzae</name>
    <dbReference type="NCBI Taxonomy" id="2806554"/>
    <lineage>
        <taxon>Bacteria</taxon>
        <taxon>Bacillati</taxon>
        <taxon>Actinomycetota</taxon>
        <taxon>Actinomycetes</taxon>
        <taxon>Streptosporangiales</taxon>
        <taxon>Streptosporangiaceae</taxon>
        <taxon>Microbispora</taxon>
    </lineage>
</organism>
<dbReference type="RefSeq" id="WP_210154038.1">
    <property type="nucleotide sequence ID" value="NZ_JAFCNB010000001.1"/>
</dbReference>
<name>A0A940WC53_9ACTN</name>
<protein>
    <submittedName>
        <fullName evidence="2">Uncharacterized protein</fullName>
    </submittedName>
</protein>
<comment type="caution">
    <text evidence="2">The sequence shown here is derived from an EMBL/GenBank/DDBJ whole genome shotgun (WGS) entry which is preliminary data.</text>
</comment>
<keyword evidence="3" id="KW-1185">Reference proteome</keyword>
<evidence type="ECO:0000256" key="1">
    <source>
        <dbReference type="SAM" id="MobiDB-lite"/>
    </source>
</evidence>
<feature type="compositionally biased region" description="Low complexity" evidence="1">
    <location>
        <begin position="54"/>
        <end position="68"/>
    </location>
</feature>
<feature type="region of interest" description="Disordered" evidence="1">
    <location>
        <begin position="54"/>
        <end position="93"/>
    </location>
</feature>
<dbReference type="AlphaFoldDB" id="A0A940WC53"/>
<proteinExistence type="predicted"/>
<gene>
    <name evidence="2" type="ORF">JOL79_03080</name>
</gene>
<sequence>MGVSRSDEAVVERMALREAAVSLLVAPDQPPGVVRPPAPDVEVRVVACPACGAGASAGEGTAEGTAESAGDRAGGSAGEPDVPFAHWTTAPAGSPPTGLPVLRMLGCEWLTPRAVLPLAVAVEREPGRAAWAFRTRGVARVDGYDTLPALDESERWADLVVRGAGLAPLAGAELTLPAVTRSRWGSPEPLFAGPHAPAELAGLGGLYLAVRLRAVERALDEGAA</sequence>
<accession>A0A940WC53</accession>